<proteinExistence type="predicted"/>
<sequence length="220" mass="24798">MKEFLSPVAELYLSQTSNKGEKQSILVPHFSRLIMNMYEAETRSHSSTMEIHSTITVPLRSPERVKAKPLKKKNKKVATERDLYKKNYLYACESLLSLMVDKRQHRKTAIISLKKSCPELPHLMTQFSVGIAVLLSVIYKLACGRVPFCTSKLLNTGFGFGLVWLSWAVSKQRDTIINISKNAGKLGLKDEGAIRKVDKSVKEVYFRAVALLALAILRLA</sequence>
<dbReference type="PANTHER" id="PTHR35095">
    <property type="entry name" value="OS05G0143300 PROTEIN"/>
    <property type="match status" value="1"/>
</dbReference>
<accession>A0A445E5W1</accession>
<keyword evidence="2" id="KW-1185">Reference proteome</keyword>
<dbReference type="OrthoDB" id="1400310at2759"/>
<evidence type="ECO:0000313" key="1">
    <source>
        <dbReference type="EMBL" id="RYR70864.1"/>
    </source>
</evidence>
<comment type="caution">
    <text evidence="1">The sequence shown here is derived from an EMBL/GenBank/DDBJ whole genome shotgun (WGS) entry which is preliminary data.</text>
</comment>
<protein>
    <submittedName>
        <fullName evidence="1">Uncharacterized protein</fullName>
    </submittedName>
</protein>
<evidence type="ECO:0000313" key="2">
    <source>
        <dbReference type="Proteomes" id="UP000289738"/>
    </source>
</evidence>
<name>A0A445E5W1_ARAHY</name>
<dbReference type="EMBL" id="SDMP01000002">
    <property type="protein sequence ID" value="RYR70864.1"/>
    <property type="molecule type" value="Genomic_DNA"/>
</dbReference>
<dbReference type="STRING" id="3818.A0A445E5W1"/>
<gene>
    <name evidence="1" type="ORF">Ahy_A02g005166</name>
</gene>
<dbReference type="Proteomes" id="UP000289738">
    <property type="component" value="Chromosome A02"/>
</dbReference>
<dbReference type="PANTHER" id="PTHR35095:SF1">
    <property type="entry name" value="OS05G0143300 PROTEIN"/>
    <property type="match status" value="1"/>
</dbReference>
<reference evidence="1 2" key="1">
    <citation type="submission" date="2019-01" db="EMBL/GenBank/DDBJ databases">
        <title>Sequencing of cultivated peanut Arachis hypogaea provides insights into genome evolution and oil improvement.</title>
        <authorList>
            <person name="Chen X."/>
        </authorList>
    </citation>
    <scope>NUCLEOTIDE SEQUENCE [LARGE SCALE GENOMIC DNA]</scope>
    <source>
        <strain evidence="2">cv. Fuhuasheng</strain>
        <tissue evidence="1">Leaves</tissue>
    </source>
</reference>
<dbReference type="AlphaFoldDB" id="A0A445E5W1"/>
<organism evidence="1 2">
    <name type="scientific">Arachis hypogaea</name>
    <name type="common">Peanut</name>
    <dbReference type="NCBI Taxonomy" id="3818"/>
    <lineage>
        <taxon>Eukaryota</taxon>
        <taxon>Viridiplantae</taxon>
        <taxon>Streptophyta</taxon>
        <taxon>Embryophyta</taxon>
        <taxon>Tracheophyta</taxon>
        <taxon>Spermatophyta</taxon>
        <taxon>Magnoliopsida</taxon>
        <taxon>eudicotyledons</taxon>
        <taxon>Gunneridae</taxon>
        <taxon>Pentapetalae</taxon>
        <taxon>rosids</taxon>
        <taxon>fabids</taxon>
        <taxon>Fabales</taxon>
        <taxon>Fabaceae</taxon>
        <taxon>Papilionoideae</taxon>
        <taxon>50 kb inversion clade</taxon>
        <taxon>dalbergioids sensu lato</taxon>
        <taxon>Dalbergieae</taxon>
        <taxon>Pterocarpus clade</taxon>
        <taxon>Arachis</taxon>
    </lineage>
</organism>